<gene>
    <name evidence="3" type="ORF">CC85DRAFT_284874</name>
</gene>
<evidence type="ECO:0008006" key="5">
    <source>
        <dbReference type="Google" id="ProtNLM"/>
    </source>
</evidence>
<keyword evidence="2" id="KW-0732">Signal</keyword>
<reference evidence="3 4" key="1">
    <citation type="submission" date="2015-03" db="EMBL/GenBank/DDBJ databases">
        <title>Genomics and transcriptomics of the oil-accumulating basidiomycete yeast T. oleaginosus allow insights into substrate utilization and the diverse evolutionary trajectories of mating systems in fungi.</title>
        <authorList>
            <consortium name="DOE Joint Genome Institute"/>
            <person name="Kourist R."/>
            <person name="Kracht O."/>
            <person name="Bracharz F."/>
            <person name="Lipzen A."/>
            <person name="Nolan M."/>
            <person name="Ohm R."/>
            <person name="Grigoriev I."/>
            <person name="Sun S."/>
            <person name="Heitman J."/>
            <person name="Bruck T."/>
            <person name="Nowrousian M."/>
        </authorList>
    </citation>
    <scope>NUCLEOTIDE SEQUENCE [LARGE SCALE GENOMIC DNA]</scope>
    <source>
        <strain evidence="3 4">IBC0246</strain>
    </source>
</reference>
<evidence type="ECO:0000256" key="2">
    <source>
        <dbReference type="SAM" id="SignalP"/>
    </source>
</evidence>
<evidence type="ECO:0000256" key="1">
    <source>
        <dbReference type="SAM" id="MobiDB-lite"/>
    </source>
</evidence>
<evidence type="ECO:0000313" key="3">
    <source>
        <dbReference type="EMBL" id="KLT43120.1"/>
    </source>
</evidence>
<feature type="signal peptide" evidence="2">
    <location>
        <begin position="1"/>
        <end position="28"/>
    </location>
</feature>
<organism evidence="3 4">
    <name type="scientific">Cutaneotrichosporon oleaginosum</name>
    <dbReference type="NCBI Taxonomy" id="879819"/>
    <lineage>
        <taxon>Eukaryota</taxon>
        <taxon>Fungi</taxon>
        <taxon>Dikarya</taxon>
        <taxon>Basidiomycota</taxon>
        <taxon>Agaricomycotina</taxon>
        <taxon>Tremellomycetes</taxon>
        <taxon>Trichosporonales</taxon>
        <taxon>Trichosporonaceae</taxon>
        <taxon>Cutaneotrichosporon</taxon>
    </lineage>
</organism>
<evidence type="ECO:0000313" key="4">
    <source>
        <dbReference type="Proteomes" id="UP000053611"/>
    </source>
</evidence>
<dbReference type="EMBL" id="KQ087198">
    <property type="protein sequence ID" value="KLT43120.1"/>
    <property type="molecule type" value="Genomic_DNA"/>
</dbReference>
<feature type="region of interest" description="Disordered" evidence="1">
    <location>
        <begin position="66"/>
        <end position="91"/>
    </location>
</feature>
<keyword evidence="4" id="KW-1185">Reference proteome</keyword>
<proteinExistence type="predicted"/>
<dbReference type="Proteomes" id="UP000053611">
    <property type="component" value="Unassembled WGS sequence"/>
</dbReference>
<feature type="chain" id="PRO_5005245483" description="Secreted protein" evidence="2">
    <location>
        <begin position="29"/>
        <end position="91"/>
    </location>
</feature>
<sequence length="91" mass="10217">MERESSQFYLCFAWPVVVALCKCGLCRGMQLGTRTRDGGCRLRAVRRDAEQFIKMCLSGILLSTEHSEETTGRQYTPVPDDSLGRSTPVRS</sequence>
<protein>
    <recommendedName>
        <fullName evidence="5">Secreted protein</fullName>
    </recommendedName>
</protein>
<name>A0A0J0XPS7_9TREE</name>
<dbReference type="AlphaFoldDB" id="A0A0J0XPS7"/>
<accession>A0A0J0XPS7</accession>